<accession>A0ACC2FVD1</accession>
<evidence type="ECO:0000313" key="2">
    <source>
        <dbReference type="Proteomes" id="UP001157502"/>
    </source>
</evidence>
<proteinExistence type="predicted"/>
<organism evidence="1 2">
    <name type="scientific">Dallia pectoralis</name>
    <name type="common">Alaska blackfish</name>
    <dbReference type="NCBI Taxonomy" id="75939"/>
    <lineage>
        <taxon>Eukaryota</taxon>
        <taxon>Metazoa</taxon>
        <taxon>Chordata</taxon>
        <taxon>Craniata</taxon>
        <taxon>Vertebrata</taxon>
        <taxon>Euteleostomi</taxon>
        <taxon>Actinopterygii</taxon>
        <taxon>Neopterygii</taxon>
        <taxon>Teleostei</taxon>
        <taxon>Protacanthopterygii</taxon>
        <taxon>Esociformes</taxon>
        <taxon>Umbridae</taxon>
        <taxon>Dallia</taxon>
    </lineage>
</organism>
<comment type="caution">
    <text evidence="1">The sequence shown here is derived from an EMBL/GenBank/DDBJ whole genome shotgun (WGS) entry which is preliminary data.</text>
</comment>
<evidence type="ECO:0000313" key="1">
    <source>
        <dbReference type="EMBL" id="KAJ7995268.1"/>
    </source>
</evidence>
<dbReference type="Proteomes" id="UP001157502">
    <property type="component" value="Chromosome 21"/>
</dbReference>
<sequence>MAPGEDRASGLQSWKTGRIRGGRGCAQGAVCEHLQALVCLTHNTVSAPEGGEGGNPVELLVFNDSRRRTRPSTEVLMKSIKQTVLARAGADEARLYLLVRTMDLISPGLYDNLTPVASNSESSNQSSSATMRCTC</sequence>
<gene>
    <name evidence="1" type="ORF">DPEC_G00242780</name>
</gene>
<protein>
    <submittedName>
        <fullName evidence="1">Uncharacterized protein</fullName>
    </submittedName>
</protein>
<reference evidence="1" key="1">
    <citation type="submission" date="2021-05" db="EMBL/GenBank/DDBJ databases">
        <authorList>
            <person name="Pan Q."/>
            <person name="Jouanno E."/>
            <person name="Zahm M."/>
            <person name="Klopp C."/>
            <person name="Cabau C."/>
            <person name="Louis A."/>
            <person name="Berthelot C."/>
            <person name="Parey E."/>
            <person name="Roest Crollius H."/>
            <person name="Montfort J."/>
            <person name="Robinson-Rechavi M."/>
            <person name="Bouchez O."/>
            <person name="Lampietro C."/>
            <person name="Lopez Roques C."/>
            <person name="Donnadieu C."/>
            <person name="Postlethwait J."/>
            <person name="Bobe J."/>
            <person name="Dillon D."/>
            <person name="Chandos A."/>
            <person name="von Hippel F."/>
            <person name="Guiguen Y."/>
        </authorList>
    </citation>
    <scope>NUCLEOTIDE SEQUENCE</scope>
    <source>
        <strain evidence="1">YG-Jan2019</strain>
    </source>
</reference>
<keyword evidence="2" id="KW-1185">Reference proteome</keyword>
<name>A0ACC2FVD1_DALPE</name>
<dbReference type="EMBL" id="CM055748">
    <property type="protein sequence ID" value="KAJ7995268.1"/>
    <property type="molecule type" value="Genomic_DNA"/>
</dbReference>